<reference evidence="2 3" key="1">
    <citation type="submission" date="2023-12" db="EMBL/GenBank/DDBJ databases">
        <title>Baltic Sea Cyanobacteria.</title>
        <authorList>
            <person name="Delbaje E."/>
            <person name="Fewer D.P."/>
            <person name="Shishido T.K."/>
        </authorList>
    </citation>
    <scope>NUCLEOTIDE SEQUENCE [LARGE SCALE GENOMIC DNA]</scope>
    <source>
        <strain evidence="2 3">UHCC 0139</strain>
    </source>
</reference>
<dbReference type="Pfam" id="PF03960">
    <property type="entry name" value="ArsC"/>
    <property type="match status" value="1"/>
</dbReference>
<comment type="similarity">
    <text evidence="1">Belongs to the ArsC family.</text>
</comment>
<comment type="caution">
    <text evidence="2">The sequence shown here is derived from an EMBL/GenBank/DDBJ whole genome shotgun (WGS) entry which is preliminary data.</text>
</comment>
<dbReference type="NCBIfam" id="TIGR01617">
    <property type="entry name" value="arsC_related"/>
    <property type="match status" value="1"/>
</dbReference>
<dbReference type="InterPro" id="IPR036249">
    <property type="entry name" value="Thioredoxin-like_sf"/>
</dbReference>
<dbReference type="EMBL" id="JAYGHX010000007">
    <property type="protein sequence ID" value="MEA5392043.1"/>
    <property type="molecule type" value="Genomic_DNA"/>
</dbReference>
<name>A0ABU5RW79_9CYAN</name>
<organism evidence="2 3">
    <name type="scientific">Cyanobium gracile UHCC 0139</name>
    <dbReference type="NCBI Taxonomy" id="3110308"/>
    <lineage>
        <taxon>Bacteria</taxon>
        <taxon>Bacillati</taxon>
        <taxon>Cyanobacteriota</taxon>
        <taxon>Cyanophyceae</taxon>
        <taxon>Synechococcales</taxon>
        <taxon>Prochlorococcaceae</taxon>
        <taxon>Cyanobium</taxon>
    </lineage>
</organism>
<sequence>MADDQAELVVYQYAGCGTCRKALAWLRERQIPFNLIDITTRPPSVALLAEAHQQLGGFGRLFNTSGQSYRALGAATVKAMDRESALAALAADGRLVKRPFLVTPAGRILTGFRPEEWEGLLG</sequence>
<dbReference type="Gene3D" id="3.40.30.10">
    <property type="entry name" value="Glutaredoxin"/>
    <property type="match status" value="1"/>
</dbReference>
<accession>A0ABU5RW79</accession>
<evidence type="ECO:0000313" key="3">
    <source>
        <dbReference type="Proteomes" id="UP001304461"/>
    </source>
</evidence>
<evidence type="ECO:0000313" key="2">
    <source>
        <dbReference type="EMBL" id="MEA5392043.1"/>
    </source>
</evidence>
<protein>
    <submittedName>
        <fullName evidence="2">Spx/MgsR family RNA polymerase-binding regulatory protein</fullName>
    </submittedName>
</protein>
<dbReference type="SUPFAM" id="SSF52833">
    <property type="entry name" value="Thioredoxin-like"/>
    <property type="match status" value="1"/>
</dbReference>
<dbReference type="PROSITE" id="PS51354">
    <property type="entry name" value="GLUTAREDOXIN_2"/>
    <property type="match status" value="1"/>
</dbReference>
<dbReference type="RefSeq" id="WP_323306005.1">
    <property type="nucleotide sequence ID" value="NZ_JAYGHX010000007.1"/>
</dbReference>
<proteinExistence type="inferred from homology"/>
<keyword evidence="3" id="KW-1185">Reference proteome</keyword>
<gene>
    <name evidence="2" type="ORF">VB738_12320</name>
</gene>
<dbReference type="PANTHER" id="PTHR30041:SF8">
    <property type="entry name" value="PROTEIN YFFB"/>
    <property type="match status" value="1"/>
</dbReference>
<dbReference type="InterPro" id="IPR006504">
    <property type="entry name" value="Tscrpt_reg_Spx/MgsR"/>
</dbReference>
<dbReference type="PROSITE" id="PS51353">
    <property type="entry name" value="ARSC"/>
    <property type="match status" value="1"/>
</dbReference>
<evidence type="ECO:0000256" key="1">
    <source>
        <dbReference type="PROSITE-ProRule" id="PRU01282"/>
    </source>
</evidence>
<dbReference type="Proteomes" id="UP001304461">
    <property type="component" value="Unassembled WGS sequence"/>
</dbReference>
<dbReference type="PANTHER" id="PTHR30041">
    <property type="entry name" value="ARSENATE REDUCTASE"/>
    <property type="match status" value="1"/>
</dbReference>
<dbReference type="InterPro" id="IPR006660">
    <property type="entry name" value="Arsenate_reductase-like"/>
</dbReference>